<proteinExistence type="predicted"/>
<gene>
    <name evidence="1" type="ORF">K8V65_08770</name>
    <name evidence="2" type="ORF">SAMEA4364220_02125</name>
</gene>
<protein>
    <submittedName>
        <fullName evidence="1">DUF4258 domain-containing protein</fullName>
    </submittedName>
</protein>
<evidence type="ECO:0000313" key="1">
    <source>
        <dbReference type="EMBL" id="HJF85738.1"/>
    </source>
</evidence>
<reference evidence="1" key="3">
    <citation type="submission" date="2021-09" db="EMBL/GenBank/DDBJ databases">
        <authorList>
            <person name="Gilroy R."/>
        </authorList>
    </citation>
    <scope>NUCLEOTIDE SEQUENCE</scope>
    <source>
        <strain evidence="1">7318</strain>
    </source>
</reference>
<dbReference type="Pfam" id="PF14076">
    <property type="entry name" value="DUF4258"/>
    <property type="match status" value="1"/>
</dbReference>
<dbReference type="InterPro" id="IPR025354">
    <property type="entry name" value="DUF4258"/>
</dbReference>
<dbReference type="EMBL" id="DYVR01000244">
    <property type="protein sequence ID" value="HJF85738.1"/>
    <property type="molecule type" value="Genomic_DNA"/>
</dbReference>
<accession>A0A239U844</accession>
<dbReference type="AlphaFoldDB" id="A0A239U844"/>
<dbReference type="RefSeq" id="WP_027890315.1">
    <property type="nucleotide sequence ID" value="NZ_LT906446.1"/>
</dbReference>
<dbReference type="GeneID" id="78508105"/>
<sequence length="103" mass="12231">MDIFTIRRKCNDNTIEITQHCLLRIHQRKISYKEIKNVIMNGEIIEEYPDDFPYPSCLILGTTINCRIIHVVVGINDTKLYLITAYEPDPDKWDNKFKKRKDC</sequence>
<dbReference type="Proteomes" id="UP000215383">
    <property type="component" value="Chromosome 1"/>
</dbReference>
<organism evidence="2 3">
    <name type="scientific">Megamonas hypermegale</name>
    <dbReference type="NCBI Taxonomy" id="158847"/>
    <lineage>
        <taxon>Bacteria</taxon>
        <taxon>Bacillati</taxon>
        <taxon>Bacillota</taxon>
        <taxon>Negativicutes</taxon>
        <taxon>Selenomonadales</taxon>
        <taxon>Selenomonadaceae</taxon>
        <taxon>Megamonas</taxon>
    </lineage>
</organism>
<dbReference type="Proteomes" id="UP000780768">
    <property type="component" value="Unassembled WGS sequence"/>
</dbReference>
<name>A0A239U844_9FIRM</name>
<evidence type="ECO:0000313" key="3">
    <source>
        <dbReference type="Proteomes" id="UP000215383"/>
    </source>
</evidence>
<reference evidence="2 3" key="1">
    <citation type="submission" date="2017-06" db="EMBL/GenBank/DDBJ databases">
        <authorList>
            <consortium name="Pathogen Informatics"/>
        </authorList>
    </citation>
    <scope>NUCLEOTIDE SEQUENCE [LARGE SCALE GENOMIC DNA]</scope>
    <source>
        <strain evidence="2 3">NCTC10570</strain>
    </source>
</reference>
<dbReference type="EMBL" id="LT906446">
    <property type="protein sequence ID" value="SNV05254.1"/>
    <property type="molecule type" value="Genomic_DNA"/>
</dbReference>
<reference evidence="1" key="2">
    <citation type="journal article" date="2021" name="PeerJ">
        <title>Extensive microbial diversity within the chicken gut microbiome revealed by metagenomics and culture.</title>
        <authorList>
            <person name="Gilroy R."/>
            <person name="Ravi A."/>
            <person name="Getino M."/>
            <person name="Pursley I."/>
            <person name="Horton D.L."/>
            <person name="Alikhan N.F."/>
            <person name="Baker D."/>
            <person name="Gharbi K."/>
            <person name="Hall N."/>
            <person name="Watson M."/>
            <person name="Adriaenssens E.M."/>
            <person name="Foster-Nyarko E."/>
            <person name="Jarju S."/>
            <person name="Secka A."/>
            <person name="Antonio M."/>
            <person name="Oren A."/>
            <person name="Chaudhuri R.R."/>
            <person name="La Ragione R."/>
            <person name="Hildebrand F."/>
            <person name="Pallen M.J."/>
        </authorList>
    </citation>
    <scope>NUCLEOTIDE SEQUENCE</scope>
    <source>
        <strain evidence="1">7318</strain>
    </source>
</reference>
<keyword evidence="3" id="KW-1185">Reference proteome</keyword>
<evidence type="ECO:0000313" key="2">
    <source>
        <dbReference type="EMBL" id="SNV05254.1"/>
    </source>
</evidence>